<dbReference type="InterPro" id="IPR029787">
    <property type="entry name" value="Nucleotide_cyclase"/>
</dbReference>
<dbReference type="InterPro" id="IPR035965">
    <property type="entry name" value="PAS-like_dom_sf"/>
</dbReference>
<organism evidence="3 4">
    <name type="scientific">Caballeronia novacaledonica</name>
    <dbReference type="NCBI Taxonomy" id="1544861"/>
    <lineage>
        <taxon>Bacteria</taxon>
        <taxon>Pseudomonadati</taxon>
        <taxon>Pseudomonadota</taxon>
        <taxon>Betaproteobacteria</taxon>
        <taxon>Burkholderiales</taxon>
        <taxon>Burkholderiaceae</taxon>
        <taxon>Caballeronia</taxon>
    </lineage>
</organism>
<keyword evidence="1" id="KW-1133">Transmembrane helix</keyword>
<dbReference type="PANTHER" id="PTHR44757:SF2">
    <property type="entry name" value="BIOFILM ARCHITECTURE MAINTENANCE PROTEIN MBAA"/>
    <property type="match status" value="1"/>
</dbReference>
<dbReference type="AlphaFoldDB" id="A0A2U3I658"/>
<dbReference type="InterPro" id="IPR052155">
    <property type="entry name" value="Biofilm_reg_signaling"/>
</dbReference>
<feature type="transmembrane region" description="Helical" evidence="1">
    <location>
        <begin position="105"/>
        <end position="125"/>
    </location>
</feature>
<name>A0A2U3I658_9BURK</name>
<sequence length="567" mass="60606">MRSGRIIGDERLKFVQTRPYTRLPAVTASPPPCFRPLAGPVFRMSGNPSLIDSILATPATENGRITAAIRASLLSTLVEDVRPLLLSGLSSAFVAMIALGRQQTLWAMLWVAADLLLLAARLSIVGRYRALSRPSAPHPGPWAARYAPFALLTCLVSGLGTMACVISGDAVLASLAIMVTAGLLGGIASRNAGTPHLAVAQVCLGALPIGVGGLFGPSGYWILVPPLFLYIAAMCAVVQRHYRGLVALMTAEQGHAEIAARFDAALAHVPHGLCTVDASGKVVIANRKSAELFGATVEMLRLNVSLPEFIGYVGVAKFGDTLRAQFSERCAQWLEAGNLRLDLPLRDGRHLELSRNPVPDGSAVIIIEDVTERRKAEAKILHWAHHDSLTGLPNRRYLGDHAERLMAGGAGREKVMVMYVDLDGFKRVNDTHGHNAGDDLLKLVADRLRNAMRHGELAARLGGDEFAIVATYIGDASNAVFARKIIRELSAPYALACGQTVRVGVSVGIALARPGEVFESALKRADAALYEAKSEERGSYRFSGRDGEAVANDEQAVAALGERGRGW</sequence>
<dbReference type="PANTHER" id="PTHR44757">
    <property type="entry name" value="DIGUANYLATE CYCLASE DGCP"/>
    <property type="match status" value="1"/>
</dbReference>
<evidence type="ECO:0000259" key="2">
    <source>
        <dbReference type="PROSITE" id="PS50887"/>
    </source>
</evidence>
<feature type="domain" description="GGDEF" evidence="2">
    <location>
        <begin position="413"/>
        <end position="545"/>
    </location>
</feature>
<evidence type="ECO:0000313" key="3">
    <source>
        <dbReference type="EMBL" id="SPB15646.1"/>
    </source>
</evidence>
<accession>A0A2U3I658</accession>
<feature type="transmembrane region" description="Helical" evidence="1">
    <location>
        <begin position="146"/>
        <end position="166"/>
    </location>
</feature>
<dbReference type="InterPro" id="IPR043128">
    <property type="entry name" value="Rev_trsase/Diguanyl_cyclase"/>
</dbReference>
<dbReference type="InterPro" id="IPR000014">
    <property type="entry name" value="PAS"/>
</dbReference>
<keyword evidence="1" id="KW-0812">Transmembrane</keyword>
<dbReference type="Gene3D" id="3.30.450.20">
    <property type="entry name" value="PAS domain"/>
    <property type="match status" value="1"/>
</dbReference>
<evidence type="ECO:0000256" key="1">
    <source>
        <dbReference type="SAM" id="Phobius"/>
    </source>
</evidence>
<dbReference type="PROSITE" id="PS50887">
    <property type="entry name" value="GGDEF"/>
    <property type="match status" value="1"/>
</dbReference>
<dbReference type="CDD" id="cd01949">
    <property type="entry name" value="GGDEF"/>
    <property type="match status" value="1"/>
</dbReference>
<dbReference type="NCBIfam" id="TIGR00254">
    <property type="entry name" value="GGDEF"/>
    <property type="match status" value="1"/>
</dbReference>
<proteinExistence type="predicted"/>
<feature type="transmembrane region" description="Helical" evidence="1">
    <location>
        <begin position="172"/>
        <end position="189"/>
    </location>
</feature>
<feature type="transmembrane region" description="Helical" evidence="1">
    <location>
        <begin position="196"/>
        <end position="215"/>
    </location>
</feature>
<dbReference type="SMART" id="SM00091">
    <property type="entry name" value="PAS"/>
    <property type="match status" value="1"/>
</dbReference>
<evidence type="ECO:0000313" key="4">
    <source>
        <dbReference type="Proteomes" id="UP000238169"/>
    </source>
</evidence>
<keyword evidence="1" id="KW-0472">Membrane</keyword>
<keyword evidence="4" id="KW-1185">Reference proteome</keyword>
<dbReference type="InterPro" id="IPR000160">
    <property type="entry name" value="GGDEF_dom"/>
</dbReference>
<dbReference type="SUPFAM" id="SSF55785">
    <property type="entry name" value="PYP-like sensor domain (PAS domain)"/>
    <property type="match status" value="1"/>
</dbReference>
<gene>
    <name evidence="3" type="ORF">NOV72_02866</name>
</gene>
<dbReference type="Proteomes" id="UP000238169">
    <property type="component" value="Unassembled WGS sequence"/>
</dbReference>
<dbReference type="EMBL" id="OGTP01000008">
    <property type="protein sequence ID" value="SPB15646.1"/>
    <property type="molecule type" value="Genomic_DNA"/>
</dbReference>
<dbReference type="Pfam" id="PF00990">
    <property type="entry name" value="GGDEF"/>
    <property type="match status" value="1"/>
</dbReference>
<dbReference type="CDD" id="cd00130">
    <property type="entry name" value="PAS"/>
    <property type="match status" value="1"/>
</dbReference>
<dbReference type="Pfam" id="PF12860">
    <property type="entry name" value="PAS_7"/>
    <property type="match status" value="1"/>
</dbReference>
<dbReference type="SMART" id="SM00267">
    <property type="entry name" value="GGDEF"/>
    <property type="match status" value="1"/>
</dbReference>
<protein>
    <submittedName>
        <fullName evidence="3">Diguanylate cyclase</fullName>
    </submittedName>
</protein>
<dbReference type="SUPFAM" id="SSF55073">
    <property type="entry name" value="Nucleotide cyclase"/>
    <property type="match status" value="1"/>
</dbReference>
<dbReference type="Gene3D" id="3.30.70.270">
    <property type="match status" value="1"/>
</dbReference>
<reference evidence="4" key="1">
    <citation type="submission" date="2018-01" db="EMBL/GenBank/DDBJ databases">
        <authorList>
            <person name="Peeters C."/>
        </authorList>
    </citation>
    <scope>NUCLEOTIDE SEQUENCE [LARGE SCALE GENOMIC DNA]</scope>
</reference>